<dbReference type="InterPro" id="IPR012798">
    <property type="entry name" value="Cbl_synth_CobG-like"/>
</dbReference>
<dbReference type="Pfam" id="PF03460">
    <property type="entry name" value="NIR_SIR_ferr"/>
    <property type="match status" value="1"/>
</dbReference>
<evidence type="ECO:0000256" key="2">
    <source>
        <dbReference type="ARBA" id="ARBA00022617"/>
    </source>
</evidence>
<dbReference type="PANTHER" id="PTHR32439:SF9">
    <property type="entry name" value="BLR3264 PROTEIN"/>
    <property type="match status" value="1"/>
</dbReference>
<feature type="domain" description="Nitrite/Sulfite reductase ferredoxin-like" evidence="7">
    <location>
        <begin position="33"/>
        <end position="84"/>
    </location>
</feature>
<dbReference type="AlphaFoldDB" id="A0A4R4XH62"/>
<keyword evidence="1" id="KW-0004">4Fe-4S</keyword>
<evidence type="ECO:0000256" key="6">
    <source>
        <dbReference type="ARBA" id="ARBA00023014"/>
    </source>
</evidence>
<dbReference type="OrthoDB" id="105450at2"/>
<keyword evidence="3" id="KW-0479">Metal-binding</keyword>
<protein>
    <submittedName>
        <fullName evidence="8">Precorrin-3B synthase</fullName>
        <ecNumber evidence="8">1.14.13.83</ecNumber>
    </submittedName>
</protein>
<dbReference type="SUPFAM" id="SSF55124">
    <property type="entry name" value="Nitrite/Sulfite reductase N-terminal domain-like"/>
    <property type="match status" value="2"/>
</dbReference>
<dbReference type="InterPro" id="IPR045854">
    <property type="entry name" value="NO2/SO3_Rdtase_4Fe4S_sf"/>
</dbReference>
<sequence length="384" mass="40930">MILPFARLGRSISAVVRTETDRCPGVLAVHKAADGGLARVRLPGGLLTVAQFDVLRQAADELGDGRLELTSRGNVQVRGLTGDGPRELSQRLYDAGLLPSITHDRVRNILASPLSGLDSDSRYDVLPVATAVDHALCARRKLAELPGRFLFALDDGRGDLAGVRADVLVRALDDREAVLTLGSSGVRVTWSDAADVMIAAAKAFLKVRSGQEWRIAEVPDGEARILDRLGLEPTVEVPTATTTVDAGRHGDDALVVTVPLGSLGQEQAAVVADVADEIRLTPWRSMVLRVRSDPAERLDGVGLVTKPDSPWNGVTACAGRPGCAQALADVRADARRVTPRLPRHGQPVHWSGCDRRCGKPAGEFVDVLAVGNGYVIDGERMGLR</sequence>
<organism evidence="8 9">
    <name type="scientific">Kribbella turkmenica</name>
    <dbReference type="NCBI Taxonomy" id="2530375"/>
    <lineage>
        <taxon>Bacteria</taxon>
        <taxon>Bacillati</taxon>
        <taxon>Actinomycetota</taxon>
        <taxon>Actinomycetes</taxon>
        <taxon>Propionibacteriales</taxon>
        <taxon>Kribbellaceae</taxon>
        <taxon>Kribbella</taxon>
    </lineage>
</organism>
<evidence type="ECO:0000259" key="7">
    <source>
        <dbReference type="Pfam" id="PF03460"/>
    </source>
</evidence>
<dbReference type="NCBIfam" id="TIGR02435">
    <property type="entry name" value="CobG"/>
    <property type="match status" value="1"/>
</dbReference>
<evidence type="ECO:0000313" key="9">
    <source>
        <dbReference type="Proteomes" id="UP000295172"/>
    </source>
</evidence>
<proteinExistence type="predicted"/>
<dbReference type="InterPro" id="IPR036136">
    <property type="entry name" value="Nit/Sulf_reduc_fer-like_dom_sf"/>
</dbReference>
<evidence type="ECO:0000256" key="5">
    <source>
        <dbReference type="ARBA" id="ARBA00023004"/>
    </source>
</evidence>
<dbReference type="GO" id="GO:0051539">
    <property type="term" value="F:4 iron, 4 sulfur cluster binding"/>
    <property type="evidence" value="ECO:0007669"/>
    <property type="project" value="UniProtKB-KW"/>
</dbReference>
<dbReference type="EC" id="1.14.13.83" evidence="8"/>
<name>A0A4R4XH62_9ACTN</name>
<gene>
    <name evidence="8" type="primary">cobG</name>
    <name evidence="8" type="ORF">E1218_03410</name>
</gene>
<keyword evidence="4 8" id="KW-0560">Oxidoreductase</keyword>
<keyword evidence="5" id="KW-0408">Iron</keyword>
<keyword evidence="2" id="KW-0349">Heme</keyword>
<dbReference type="InterPro" id="IPR005117">
    <property type="entry name" value="NiRdtase/SiRdtase_haem-b_fer"/>
</dbReference>
<comment type="caution">
    <text evidence="8">The sequence shown here is derived from an EMBL/GenBank/DDBJ whole genome shotgun (WGS) entry which is preliminary data.</text>
</comment>
<dbReference type="Gene3D" id="3.90.480.10">
    <property type="entry name" value="Sulfite Reductase Hemoprotein,Domain 2"/>
    <property type="match status" value="1"/>
</dbReference>
<accession>A0A4R4XH62</accession>
<dbReference type="SUPFAM" id="SSF56014">
    <property type="entry name" value="Nitrite and sulphite reductase 4Fe-4S domain-like"/>
    <property type="match status" value="2"/>
</dbReference>
<dbReference type="PANTHER" id="PTHR32439">
    <property type="entry name" value="FERREDOXIN--NITRITE REDUCTASE, CHLOROPLASTIC"/>
    <property type="match status" value="1"/>
</dbReference>
<dbReference type="InterPro" id="IPR051329">
    <property type="entry name" value="NIR_SIR_4Fe-4S"/>
</dbReference>
<dbReference type="GO" id="GO:0043818">
    <property type="term" value="F:precorrin-3B synthase activity"/>
    <property type="evidence" value="ECO:0007669"/>
    <property type="project" value="UniProtKB-EC"/>
</dbReference>
<reference evidence="8 9" key="1">
    <citation type="submission" date="2019-02" db="EMBL/GenBank/DDBJ databases">
        <title>Draft genome sequences of novel Actinobacteria.</title>
        <authorList>
            <person name="Sahin N."/>
            <person name="Ay H."/>
            <person name="Saygin H."/>
        </authorList>
    </citation>
    <scope>NUCLEOTIDE SEQUENCE [LARGE SCALE GENOMIC DNA]</scope>
    <source>
        <strain evidence="8 9">16K104</strain>
    </source>
</reference>
<dbReference type="Gene3D" id="3.30.413.10">
    <property type="entry name" value="Sulfite Reductase Hemoprotein, domain 1"/>
    <property type="match status" value="2"/>
</dbReference>
<evidence type="ECO:0000256" key="3">
    <source>
        <dbReference type="ARBA" id="ARBA00022723"/>
    </source>
</evidence>
<dbReference type="GO" id="GO:0046872">
    <property type="term" value="F:metal ion binding"/>
    <property type="evidence" value="ECO:0007669"/>
    <property type="project" value="UniProtKB-KW"/>
</dbReference>
<evidence type="ECO:0000256" key="1">
    <source>
        <dbReference type="ARBA" id="ARBA00022485"/>
    </source>
</evidence>
<evidence type="ECO:0000313" key="8">
    <source>
        <dbReference type="EMBL" id="TDD29822.1"/>
    </source>
</evidence>
<dbReference type="EMBL" id="SMKR01000008">
    <property type="protein sequence ID" value="TDD29822.1"/>
    <property type="molecule type" value="Genomic_DNA"/>
</dbReference>
<keyword evidence="6" id="KW-0411">Iron-sulfur</keyword>
<dbReference type="Proteomes" id="UP000295172">
    <property type="component" value="Unassembled WGS sequence"/>
</dbReference>
<keyword evidence="9" id="KW-1185">Reference proteome</keyword>
<evidence type="ECO:0000256" key="4">
    <source>
        <dbReference type="ARBA" id="ARBA00023002"/>
    </source>
</evidence>